<accession>A0A2S9WYH5</accession>
<proteinExistence type="predicted"/>
<evidence type="ECO:0000256" key="1">
    <source>
        <dbReference type="SAM" id="MobiDB-lite"/>
    </source>
</evidence>
<dbReference type="AlphaFoldDB" id="A0A2S9WYH5"/>
<feature type="region of interest" description="Disordered" evidence="1">
    <location>
        <begin position="1"/>
        <end position="28"/>
    </location>
</feature>
<dbReference type="Proteomes" id="UP000239469">
    <property type="component" value="Unassembled WGS sequence"/>
</dbReference>
<comment type="caution">
    <text evidence="2">The sequence shown here is derived from an EMBL/GenBank/DDBJ whole genome shotgun (WGS) entry which is preliminary data.</text>
</comment>
<dbReference type="EMBL" id="MTBD01000124">
    <property type="protein sequence ID" value="PRP68515.1"/>
    <property type="molecule type" value="Genomic_DNA"/>
</dbReference>
<evidence type="ECO:0000313" key="2">
    <source>
        <dbReference type="EMBL" id="PRP68515.1"/>
    </source>
</evidence>
<name>A0A2S9WYH5_9NEIS</name>
<organism evidence="2 3">
    <name type="scientific">Chromobacterium amazonense</name>
    <dbReference type="NCBI Taxonomy" id="1382803"/>
    <lineage>
        <taxon>Bacteria</taxon>
        <taxon>Pseudomonadati</taxon>
        <taxon>Pseudomonadota</taxon>
        <taxon>Betaproteobacteria</taxon>
        <taxon>Neisseriales</taxon>
        <taxon>Chromobacteriaceae</taxon>
        <taxon>Chromobacterium</taxon>
    </lineage>
</organism>
<feature type="compositionally biased region" description="Basic and acidic residues" evidence="1">
    <location>
        <begin position="7"/>
        <end position="28"/>
    </location>
</feature>
<evidence type="ECO:0000313" key="3">
    <source>
        <dbReference type="Proteomes" id="UP000239469"/>
    </source>
</evidence>
<reference evidence="2 3" key="1">
    <citation type="submission" date="2017-01" db="EMBL/GenBank/DDBJ databases">
        <title>New insights into the genetic diversity of Chromobacterium isolated from tropical freshwater lake.</title>
        <authorList>
            <person name="Santos A.B."/>
            <person name="Nascimento A.M."/>
            <person name="Da Silva P.C."/>
        </authorList>
    </citation>
    <scope>NUCLEOTIDE SEQUENCE [LARGE SCALE GENOMIC DNA]</scope>
    <source>
        <strain evidence="2 3">56AF</strain>
    </source>
</reference>
<gene>
    <name evidence="2" type="ORF">BUE93_22200</name>
</gene>
<protein>
    <submittedName>
        <fullName evidence="2">Uncharacterized protein</fullName>
    </submittedName>
</protein>
<sequence length="67" mass="7197">MRSAALTERHRQAWLGHEKREGDSPDRIRLGEAPLAAGFEGASDPLAHGIKPPTAAAIPYTEMMGMA</sequence>